<keyword evidence="2 4" id="KW-0143">Chaperone</keyword>
<dbReference type="Pfam" id="PF09754">
    <property type="entry name" value="PAC2"/>
    <property type="match status" value="1"/>
</dbReference>
<dbReference type="InterPro" id="IPR038389">
    <property type="entry name" value="PSMG2_sf"/>
</dbReference>
<dbReference type="PANTHER" id="PTHR12970:SF1">
    <property type="entry name" value="PROTEASOME ASSEMBLY CHAPERONE 2"/>
    <property type="match status" value="1"/>
</dbReference>
<dbReference type="EMBL" id="GL433839">
    <property type="protein sequence ID" value="EFN57772.1"/>
    <property type="molecule type" value="Genomic_DNA"/>
</dbReference>
<dbReference type="InterPro" id="IPR016562">
    <property type="entry name" value="Proteasome_assmbl_chp_2_euk"/>
</dbReference>
<dbReference type="KEGG" id="cvr:CHLNCDRAFT_143103"/>
<dbReference type="PANTHER" id="PTHR12970">
    <property type="entry name" value="PROTEASOME ASSEMBLY CHAPERONE 2"/>
    <property type="match status" value="1"/>
</dbReference>
<organism evidence="6">
    <name type="scientific">Chlorella variabilis</name>
    <name type="common">Green alga</name>
    <dbReference type="NCBI Taxonomy" id="554065"/>
    <lineage>
        <taxon>Eukaryota</taxon>
        <taxon>Viridiplantae</taxon>
        <taxon>Chlorophyta</taxon>
        <taxon>core chlorophytes</taxon>
        <taxon>Trebouxiophyceae</taxon>
        <taxon>Chlorellales</taxon>
        <taxon>Chlorellaceae</taxon>
        <taxon>Chlorella clade</taxon>
        <taxon>Chlorella</taxon>
    </lineage>
</organism>
<dbReference type="STRING" id="554065.E1Z9G4"/>
<comment type="subunit">
    <text evidence="4">Forms a heterodimer with PSMG1.</text>
</comment>
<dbReference type="PIRSF" id="PIRSF010044">
    <property type="entry name" value="UCP010044"/>
    <property type="match status" value="1"/>
</dbReference>
<comment type="function">
    <text evidence="4">Chaperone protein which promotes assembly of the 20S proteasome as part of a heterodimer with PSMG1.</text>
</comment>
<dbReference type="Gene3D" id="3.40.50.10900">
    <property type="entry name" value="PAC-like subunit"/>
    <property type="match status" value="2"/>
</dbReference>
<dbReference type="RefSeq" id="XP_005849874.1">
    <property type="nucleotide sequence ID" value="XM_005849812.1"/>
</dbReference>
<sequence length="260" mass="26665">MQAFPPPQGLQGATLILPVVAVGNVAQLAADLLINTLRLDRTARLEDDLLLPCVGGIAYDHVPGLATAMELYQPRGGGGSVAVVQQRAAAAPGTQDAFAQRMAAFVKQSGVKEVLVLGSIEASSRRDAQLVGPQLRCWAPDADGGGSGLLHRCEAAAPGGVPPLEPGLLEEWPLEQRLLPPWPLLRHLCQLGVPCAAILSFSTEGDNLGDAFVMAAAAAAAAGLDEGAASGGEAAAGPAGREWVPPRSWQSVYGASAAVY</sequence>
<keyword evidence="6" id="KW-1185">Reference proteome</keyword>
<dbReference type="InterPro" id="IPR019151">
    <property type="entry name" value="Proteasome_assmbl_chaperone_2"/>
</dbReference>
<evidence type="ECO:0000256" key="2">
    <source>
        <dbReference type="ARBA" id="ARBA00023186"/>
    </source>
</evidence>
<reference evidence="5 6" key="1">
    <citation type="journal article" date="2010" name="Plant Cell">
        <title>The Chlorella variabilis NC64A genome reveals adaptation to photosymbiosis, coevolution with viruses, and cryptic sex.</title>
        <authorList>
            <person name="Blanc G."/>
            <person name="Duncan G."/>
            <person name="Agarkova I."/>
            <person name="Borodovsky M."/>
            <person name="Gurnon J."/>
            <person name="Kuo A."/>
            <person name="Lindquist E."/>
            <person name="Lucas S."/>
            <person name="Pangilinan J."/>
            <person name="Polle J."/>
            <person name="Salamov A."/>
            <person name="Terry A."/>
            <person name="Yamada T."/>
            <person name="Dunigan D.D."/>
            <person name="Grigoriev I.V."/>
            <person name="Claverie J.M."/>
            <person name="Van Etten J.L."/>
        </authorList>
    </citation>
    <scope>NUCLEOTIDE SEQUENCE [LARGE SCALE GENOMIC DNA]</scope>
    <source>
        <strain evidence="5 6">NC64A</strain>
    </source>
</reference>
<evidence type="ECO:0000313" key="5">
    <source>
        <dbReference type="EMBL" id="EFN57772.1"/>
    </source>
</evidence>
<dbReference type="Proteomes" id="UP000008141">
    <property type="component" value="Unassembled WGS sequence"/>
</dbReference>
<dbReference type="GO" id="GO:0043248">
    <property type="term" value="P:proteasome assembly"/>
    <property type="evidence" value="ECO:0007669"/>
    <property type="project" value="TreeGrafter"/>
</dbReference>
<evidence type="ECO:0000256" key="1">
    <source>
        <dbReference type="ARBA" id="ARBA00019186"/>
    </source>
</evidence>
<protein>
    <recommendedName>
        <fullName evidence="1 4">Proteasome assembly chaperone 2</fullName>
    </recommendedName>
</protein>
<comment type="similarity">
    <text evidence="3 4">Belongs to the PSMG2 family.</text>
</comment>
<accession>E1Z9G4</accession>
<dbReference type="AlphaFoldDB" id="E1Z9G4"/>
<name>E1Z9G4_CHLVA</name>
<dbReference type="GO" id="GO:0005634">
    <property type="term" value="C:nucleus"/>
    <property type="evidence" value="ECO:0007669"/>
    <property type="project" value="TreeGrafter"/>
</dbReference>
<dbReference type="GeneID" id="17356776"/>
<evidence type="ECO:0000256" key="3">
    <source>
        <dbReference type="ARBA" id="ARBA00025745"/>
    </source>
</evidence>
<evidence type="ECO:0000256" key="4">
    <source>
        <dbReference type="PIRNR" id="PIRNR010044"/>
    </source>
</evidence>
<dbReference type="GO" id="GO:0005829">
    <property type="term" value="C:cytosol"/>
    <property type="evidence" value="ECO:0007669"/>
    <property type="project" value="TreeGrafter"/>
</dbReference>
<evidence type="ECO:0000313" key="6">
    <source>
        <dbReference type="Proteomes" id="UP000008141"/>
    </source>
</evidence>
<dbReference type="eggNOG" id="KOG3112">
    <property type="taxonomic scope" value="Eukaryota"/>
</dbReference>
<gene>
    <name evidence="5" type="ORF">CHLNCDRAFT_143103</name>
</gene>
<proteinExistence type="inferred from homology"/>
<dbReference type="SUPFAM" id="SSF159659">
    <property type="entry name" value="Cgl1923-like"/>
    <property type="match status" value="1"/>
</dbReference>
<dbReference type="OMA" id="ESANCLP"/>
<dbReference type="OrthoDB" id="10260712at2759"/>
<dbReference type="FunCoup" id="E1Z9G4">
    <property type="interactions" value="1584"/>
</dbReference>
<dbReference type="InParanoid" id="E1Z9G4"/>